<gene>
    <name evidence="1" type="ORF">GCM10017559_04960</name>
</gene>
<proteinExistence type="predicted"/>
<dbReference type="EMBL" id="BAAAWD010000002">
    <property type="protein sequence ID" value="GAA2988098.1"/>
    <property type="molecule type" value="Genomic_DNA"/>
</dbReference>
<protein>
    <submittedName>
        <fullName evidence="1">Uncharacterized protein</fullName>
    </submittedName>
</protein>
<keyword evidence="2" id="KW-1185">Reference proteome</keyword>
<evidence type="ECO:0000313" key="2">
    <source>
        <dbReference type="Proteomes" id="UP001499930"/>
    </source>
</evidence>
<accession>A0ABP6KAP1</accession>
<sequence length="69" mass="7044">MFLLNAHASPIAGSFRSALMVDLGFVGPSKPADDYQLLGVTDGDTPTIAMAMVSIDTPESAYGGNPATA</sequence>
<evidence type="ECO:0000313" key="1">
    <source>
        <dbReference type="EMBL" id="GAA2988098.1"/>
    </source>
</evidence>
<dbReference type="RefSeq" id="WP_344887499.1">
    <property type="nucleotide sequence ID" value="NZ_BAAAWD010000002.1"/>
</dbReference>
<comment type="caution">
    <text evidence="1">The sequence shown here is derived from an EMBL/GenBank/DDBJ whole genome shotgun (WGS) entry which is preliminary data.</text>
</comment>
<name>A0ABP6KAP1_9ACTN</name>
<dbReference type="Proteomes" id="UP001499930">
    <property type="component" value="Unassembled WGS sequence"/>
</dbReference>
<organism evidence="1 2">
    <name type="scientific">Streptosporangium longisporum</name>
    <dbReference type="NCBI Taxonomy" id="46187"/>
    <lineage>
        <taxon>Bacteria</taxon>
        <taxon>Bacillati</taxon>
        <taxon>Actinomycetota</taxon>
        <taxon>Actinomycetes</taxon>
        <taxon>Streptosporangiales</taxon>
        <taxon>Streptosporangiaceae</taxon>
        <taxon>Streptosporangium</taxon>
    </lineage>
</organism>
<reference evidence="2" key="1">
    <citation type="journal article" date="2019" name="Int. J. Syst. Evol. Microbiol.">
        <title>The Global Catalogue of Microorganisms (GCM) 10K type strain sequencing project: providing services to taxonomists for standard genome sequencing and annotation.</title>
        <authorList>
            <consortium name="The Broad Institute Genomics Platform"/>
            <consortium name="The Broad Institute Genome Sequencing Center for Infectious Disease"/>
            <person name="Wu L."/>
            <person name="Ma J."/>
        </authorList>
    </citation>
    <scope>NUCLEOTIDE SEQUENCE [LARGE SCALE GENOMIC DNA]</scope>
    <source>
        <strain evidence="2">JCM 3106</strain>
    </source>
</reference>